<feature type="transmembrane region" description="Helical" evidence="6">
    <location>
        <begin position="22"/>
        <end position="43"/>
    </location>
</feature>
<keyword evidence="9" id="KW-1185">Reference proteome</keyword>
<keyword evidence="3 6" id="KW-1133">Transmembrane helix</keyword>
<dbReference type="InterPro" id="IPR051328">
    <property type="entry name" value="T7SS_ABC-Transporter"/>
</dbReference>
<reference evidence="8 9" key="1">
    <citation type="submission" date="2013-10" db="EMBL/GenBank/DDBJ databases">
        <title>Complete genome sequence of Corynebacterium lactis DSM 45799(T), isolated from raw cow milk.</title>
        <authorList>
            <person name="Ruckert C."/>
            <person name="Albersmeier A."/>
            <person name="Lipski A."/>
            <person name="Kalinowski J."/>
        </authorList>
    </citation>
    <scope>NUCLEOTIDE SEQUENCE [LARGE SCALE GENOMIC DNA]</scope>
    <source>
        <strain evidence="8 9">RW2-5</strain>
    </source>
</reference>
<dbReference type="EMBL" id="CP006841">
    <property type="protein sequence ID" value="ALA68209.1"/>
    <property type="molecule type" value="Genomic_DNA"/>
</dbReference>
<dbReference type="Gene3D" id="3.40.1710.10">
    <property type="entry name" value="abc type-2 transporter like domain"/>
    <property type="match status" value="1"/>
</dbReference>
<dbReference type="RefSeq" id="WP_053413011.1">
    <property type="nucleotide sequence ID" value="NZ_CP006841.1"/>
</dbReference>
<dbReference type="InterPro" id="IPR023908">
    <property type="entry name" value="xxxLxxG_rpt"/>
</dbReference>
<dbReference type="Gene3D" id="1.10.287.950">
    <property type="entry name" value="Methyl-accepting chemotaxis protein"/>
    <property type="match status" value="1"/>
</dbReference>
<feature type="transmembrane region" description="Helical" evidence="6">
    <location>
        <begin position="591"/>
        <end position="613"/>
    </location>
</feature>
<feature type="region of interest" description="Disordered" evidence="5">
    <location>
        <begin position="456"/>
        <end position="485"/>
    </location>
</feature>
<dbReference type="NCBIfam" id="TIGR03061">
    <property type="entry name" value="pip_yhgE_Nterm"/>
    <property type="match status" value="1"/>
</dbReference>
<evidence type="ECO:0000313" key="9">
    <source>
        <dbReference type="Proteomes" id="UP000058446"/>
    </source>
</evidence>
<dbReference type="SUPFAM" id="SSF58104">
    <property type="entry name" value="Methyl-accepting chemotaxis protein (MCP) signaling domain"/>
    <property type="match status" value="1"/>
</dbReference>
<dbReference type="GO" id="GO:0016020">
    <property type="term" value="C:membrane"/>
    <property type="evidence" value="ECO:0007669"/>
    <property type="project" value="UniProtKB-SubCell"/>
</dbReference>
<dbReference type="STRING" id="1408189.CLAC_11580"/>
<gene>
    <name evidence="8" type="ORF">CLAC_11580</name>
</gene>
<dbReference type="InterPro" id="IPR017501">
    <property type="entry name" value="Phage_infect_YhgE_C"/>
</dbReference>
<dbReference type="PANTHER" id="PTHR43077">
    <property type="entry name" value="TRANSPORT PERMEASE YVFS-RELATED"/>
    <property type="match status" value="1"/>
</dbReference>
<feature type="transmembrane region" description="Helical" evidence="6">
    <location>
        <begin position="620"/>
        <end position="639"/>
    </location>
</feature>
<dbReference type="NCBIfam" id="TIGR03062">
    <property type="entry name" value="pip_yhgE_Cterm"/>
    <property type="match status" value="1"/>
</dbReference>
<feature type="domain" description="ABC-2 type transporter transmembrane" evidence="7">
    <location>
        <begin position="507"/>
        <end position="693"/>
    </location>
</feature>
<feature type="transmembrane region" description="Helical" evidence="6">
    <location>
        <begin position="558"/>
        <end position="579"/>
    </location>
</feature>
<evidence type="ECO:0000256" key="5">
    <source>
        <dbReference type="SAM" id="MobiDB-lite"/>
    </source>
</evidence>
<evidence type="ECO:0000256" key="6">
    <source>
        <dbReference type="SAM" id="Phobius"/>
    </source>
</evidence>
<organism evidence="8 9">
    <name type="scientific">Corynebacterium lactis RW2-5</name>
    <dbReference type="NCBI Taxonomy" id="1408189"/>
    <lineage>
        <taxon>Bacteria</taxon>
        <taxon>Bacillati</taxon>
        <taxon>Actinomycetota</taxon>
        <taxon>Actinomycetes</taxon>
        <taxon>Mycobacteriales</taxon>
        <taxon>Corynebacteriaceae</taxon>
        <taxon>Corynebacterium</taxon>
    </lineage>
</organism>
<keyword evidence="2 6" id="KW-0812">Transmembrane</keyword>
<sequence length="713" mass="75454">MISGLHIGTELRRFNRFKLSRVAILIMCVMPILYSTLYLWSYWNPFGQIDRVPVALVNSDRGTTVEGKQLEAGKEVADGLLEDKSLNWQKVSHQEAIEGVREGRYYFAVELPEDFSQAIASPAQKDNPKPEKATLQATYNDANGYLSTMIGENAMRVVINVVGEKIGSQAVDKLLVGLLDAGTGIGRAADGSEKLDAGIAKLHDGSGELSDGLHRAKDGTAQLADGTDQLVDGTGKLKNGSSQLADGTDQLVDGIDQLAAGVGAAAGTINDVQSKADALKSQVDAFGGRVSAAANQVAQLESVARGASEAQGQSAGEVRRVADSLAGLPDPVSQDAAKRLYNLADQFDSHGLGPKSDAMAKVDLVTGGVRDLNAQFNDPDSELRGAFGKVSDGIAKFGQLQDGVNRLQDGSHRLRDGAHQLDDGIGQLQDGAVRLQDGSHQLRDGSVKLSDGADRLRDGLGQAHDGSQELSKGLREGADSVPTWTPTQRKDIASVMGGPVQVSDHNDAGSNTFGAGLAPFFFALSLYIGAIIMFFLLKPIQRRAIASGISPLRAAIDGFLSPAVIGVAQALAVVGLTLLATPLQASTVAGLTAFGILVSLMYVAFNQMFLTLLGTGPGRVASMAFLMIQLVASGGLYPIETEPKVLQWINPFMPMKYAVDGFRQVLYGDFDSRLPIAIVALVGFMALALAITAFAAARDRTWTMKKLHPAIQM</sequence>
<dbReference type="KEGG" id="clw:CLAC_11580"/>
<dbReference type="InterPro" id="IPR017500">
    <property type="entry name" value="Phage_infect_YhgE_N"/>
</dbReference>
<comment type="subcellular location">
    <subcellularLocation>
        <location evidence="1">Membrane</location>
        <topology evidence="1">Multi-pass membrane protein</topology>
    </subcellularLocation>
</comment>
<dbReference type="AlphaFoldDB" id="A0A0K2H2E7"/>
<proteinExistence type="predicted"/>
<evidence type="ECO:0000313" key="8">
    <source>
        <dbReference type="EMBL" id="ALA68209.1"/>
    </source>
</evidence>
<evidence type="ECO:0000256" key="1">
    <source>
        <dbReference type="ARBA" id="ARBA00004141"/>
    </source>
</evidence>
<accession>A0A0K2H2E7</accession>
<dbReference type="PATRIC" id="fig|1408189.4.peg.2337"/>
<evidence type="ECO:0000259" key="7">
    <source>
        <dbReference type="Pfam" id="PF12698"/>
    </source>
</evidence>
<dbReference type="OrthoDB" id="9811483at2"/>
<evidence type="ECO:0000256" key="4">
    <source>
        <dbReference type="ARBA" id="ARBA00023136"/>
    </source>
</evidence>
<feature type="transmembrane region" description="Helical" evidence="6">
    <location>
        <begin position="676"/>
        <end position="697"/>
    </location>
</feature>
<evidence type="ECO:0000256" key="3">
    <source>
        <dbReference type="ARBA" id="ARBA00022989"/>
    </source>
</evidence>
<dbReference type="GO" id="GO:0140359">
    <property type="term" value="F:ABC-type transporter activity"/>
    <property type="evidence" value="ECO:0007669"/>
    <property type="project" value="InterPro"/>
</dbReference>
<dbReference type="Pfam" id="PF12698">
    <property type="entry name" value="ABC2_membrane_3"/>
    <property type="match status" value="2"/>
</dbReference>
<feature type="domain" description="ABC-2 type transporter transmembrane" evidence="7">
    <location>
        <begin position="24"/>
        <end position="165"/>
    </location>
</feature>
<dbReference type="PANTHER" id="PTHR43077:SF5">
    <property type="entry name" value="PHAGE INFECTION PROTEIN"/>
    <property type="match status" value="1"/>
</dbReference>
<dbReference type="NCBIfam" id="TIGR03057">
    <property type="entry name" value="xxxLxxG_by_4"/>
    <property type="match status" value="4"/>
</dbReference>
<feature type="transmembrane region" description="Helical" evidence="6">
    <location>
        <begin position="513"/>
        <end position="537"/>
    </location>
</feature>
<dbReference type="InterPro" id="IPR013525">
    <property type="entry name" value="ABC2_TM"/>
</dbReference>
<name>A0A0K2H2E7_9CORY</name>
<dbReference type="Proteomes" id="UP000058446">
    <property type="component" value="Chromosome"/>
</dbReference>
<protein>
    <submittedName>
        <fullName evidence="8">Membrane protein</fullName>
    </submittedName>
</protein>
<evidence type="ECO:0000256" key="2">
    <source>
        <dbReference type="ARBA" id="ARBA00022692"/>
    </source>
</evidence>
<keyword evidence="4 6" id="KW-0472">Membrane</keyword>